<evidence type="ECO:0000256" key="1">
    <source>
        <dbReference type="SAM" id="MobiDB-lite"/>
    </source>
</evidence>
<feature type="compositionally biased region" description="Low complexity" evidence="1">
    <location>
        <begin position="486"/>
        <end position="495"/>
    </location>
</feature>
<feature type="region of interest" description="Disordered" evidence="1">
    <location>
        <begin position="545"/>
        <end position="574"/>
    </location>
</feature>
<feature type="region of interest" description="Disordered" evidence="1">
    <location>
        <begin position="486"/>
        <end position="506"/>
    </location>
</feature>
<proteinExistence type="predicted"/>
<gene>
    <name evidence="2" type="ORF">F503_04746</name>
</gene>
<name>S3BXS7_OPHP1</name>
<feature type="compositionally biased region" description="Acidic residues" evidence="1">
    <location>
        <begin position="378"/>
        <end position="387"/>
    </location>
</feature>
<keyword evidence="3" id="KW-1185">Reference proteome</keyword>
<feature type="region of interest" description="Disordered" evidence="1">
    <location>
        <begin position="295"/>
        <end position="395"/>
    </location>
</feature>
<sequence length="574" mass="62504">MAAIAPAGPTPAKENNTPSVPLECILCPKKSVFSDSSHLLTHISSKSHLHQKFSIEFRSKSDPAAKEQLDQFDAWYAELEIERLMAERLAAQSTRKPVKRNRNRTAAKQVRKSTSALDAMRAAQLVSQLGSGTQTPDNLPRLAHWNTAPAGSAMDYNPNFYHSPLSMRQRSAYPLPALSSLPSLHDDVGGDGFVLKHSPFMADLDGSNITAPPSEIDSSFGIGFVEEDSPSSRLKGVIWPGMDLFDSATPDQKKMRNQRKGTSAIDHLKLTSQAITATETVWGPEGDVRKERDIYATPSEDGSSPSTPPRKRKQRGRNGVSSESTPLSVMRCEDGQNCQPTTKRIGRLNGIDMSKMRQTRTSSRTAAKGSKKNKTGETDQDETDAEEPSYTLASAKPKDSFDVYYEDGNAIDGLPQVSRVDRSSGGSLGPVALDTRPALHQLDPNLSTSEPSPYFKNSSSSRFYDHENDSGHMAFRSHASPYGSFSGSSLSNIASQPRSSSIYPPFDSQMFGGMSNADTTTASYHGPSARRMGFGSFAMDPSSFSYGSDQRDGSIRDPSFTDPAFPSTSRLFEL</sequence>
<dbReference type="Proteomes" id="UP000016923">
    <property type="component" value="Unassembled WGS sequence"/>
</dbReference>
<dbReference type="AlphaFoldDB" id="S3BXS7"/>
<dbReference type="eggNOG" id="ENOG502SPEQ">
    <property type="taxonomic scope" value="Eukaryota"/>
</dbReference>
<reference evidence="2 3" key="1">
    <citation type="journal article" date="2013" name="BMC Genomics">
        <title>The genome and transcriptome of the pine saprophyte Ophiostoma piceae, and a comparison with the bark beetle-associated pine pathogen Grosmannia clavigera.</title>
        <authorList>
            <person name="Haridas S."/>
            <person name="Wang Y."/>
            <person name="Lim L."/>
            <person name="Massoumi Alamouti S."/>
            <person name="Jackman S."/>
            <person name="Docking R."/>
            <person name="Robertson G."/>
            <person name="Birol I."/>
            <person name="Bohlmann J."/>
            <person name="Breuil C."/>
        </authorList>
    </citation>
    <scope>NUCLEOTIDE SEQUENCE [LARGE SCALE GENOMIC DNA]</scope>
    <source>
        <strain evidence="2 3">UAMH 11346</strain>
    </source>
</reference>
<dbReference type="STRING" id="1262450.S3BXS7"/>
<accession>S3BXS7</accession>
<feature type="region of interest" description="Disordered" evidence="1">
    <location>
        <begin position="92"/>
        <end position="114"/>
    </location>
</feature>
<dbReference type="VEuPathDB" id="FungiDB:F503_04746"/>
<dbReference type="OrthoDB" id="5428259at2759"/>
<feature type="compositionally biased region" description="Basic residues" evidence="1">
    <location>
        <begin position="96"/>
        <end position="111"/>
    </location>
</feature>
<protein>
    <submittedName>
        <fullName evidence="2">Uncharacterized protein</fullName>
    </submittedName>
</protein>
<evidence type="ECO:0000313" key="2">
    <source>
        <dbReference type="EMBL" id="EPE04231.1"/>
    </source>
</evidence>
<dbReference type="EMBL" id="KE148162">
    <property type="protein sequence ID" value="EPE04231.1"/>
    <property type="molecule type" value="Genomic_DNA"/>
</dbReference>
<dbReference type="HOGENOM" id="CLU_444212_0_0_1"/>
<evidence type="ECO:0000313" key="3">
    <source>
        <dbReference type="Proteomes" id="UP000016923"/>
    </source>
</evidence>
<organism evidence="2 3">
    <name type="scientific">Ophiostoma piceae (strain UAMH 11346)</name>
    <name type="common">Sap stain fungus</name>
    <dbReference type="NCBI Taxonomy" id="1262450"/>
    <lineage>
        <taxon>Eukaryota</taxon>
        <taxon>Fungi</taxon>
        <taxon>Dikarya</taxon>
        <taxon>Ascomycota</taxon>
        <taxon>Pezizomycotina</taxon>
        <taxon>Sordariomycetes</taxon>
        <taxon>Sordariomycetidae</taxon>
        <taxon>Ophiostomatales</taxon>
        <taxon>Ophiostomataceae</taxon>
        <taxon>Ophiostoma</taxon>
    </lineage>
</organism>